<dbReference type="InterPro" id="IPR050736">
    <property type="entry name" value="Sensor_HK_Regulatory"/>
</dbReference>
<dbReference type="STRING" id="1278819.BHE19_16740"/>
<dbReference type="EMBL" id="MUHG01000025">
    <property type="protein sequence ID" value="OXB17226.1"/>
    <property type="molecule type" value="Genomic_DNA"/>
</dbReference>
<dbReference type="InterPro" id="IPR003594">
    <property type="entry name" value="HATPase_dom"/>
</dbReference>
<keyword evidence="12" id="KW-1185">Reference proteome</keyword>
<dbReference type="RefSeq" id="WP_070908412.1">
    <property type="nucleotide sequence ID" value="NZ_MIKE01000027.1"/>
</dbReference>
<dbReference type="GO" id="GO:0000155">
    <property type="term" value="F:phosphorelay sensor kinase activity"/>
    <property type="evidence" value="ECO:0007669"/>
    <property type="project" value="InterPro"/>
</dbReference>
<keyword evidence="7" id="KW-0812">Transmembrane</keyword>
<evidence type="ECO:0000259" key="8">
    <source>
        <dbReference type="PROSITE" id="PS50109"/>
    </source>
</evidence>
<evidence type="ECO:0000256" key="3">
    <source>
        <dbReference type="ARBA" id="ARBA00022553"/>
    </source>
</evidence>
<dbReference type="CDD" id="cd00082">
    <property type="entry name" value="HisKA"/>
    <property type="match status" value="1"/>
</dbReference>
<evidence type="ECO:0000256" key="1">
    <source>
        <dbReference type="ARBA" id="ARBA00000085"/>
    </source>
</evidence>
<gene>
    <name evidence="10" type="ORF">B0A71_16490</name>
    <name evidence="9" type="ORF">BHE19_16740</name>
</gene>
<keyword evidence="7" id="KW-0472">Membrane</keyword>
<keyword evidence="5" id="KW-0418">Kinase</keyword>
<dbReference type="InterPro" id="IPR036890">
    <property type="entry name" value="HATPase_C_sf"/>
</dbReference>
<reference evidence="11" key="2">
    <citation type="submission" date="2016-09" db="EMBL/GenBank/DDBJ databases">
        <authorList>
            <person name="Chen S."/>
            <person name="Walker E."/>
        </authorList>
    </citation>
    <scope>NUCLEOTIDE SEQUENCE [LARGE SCALE GENOMIC DNA]</scope>
    <source>
        <strain evidence="11">MSU</strain>
    </source>
</reference>
<dbReference type="AlphaFoldDB" id="A0A1S1IYK1"/>
<dbReference type="InterPro" id="IPR003661">
    <property type="entry name" value="HisK_dim/P_dom"/>
</dbReference>
<evidence type="ECO:0000313" key="11">
    <source>
        <dbReference type="Proteomes" id="UP000180252"/>
    </source>
</evidence>
<dbReference type="InterPro" id="IPR036097">
    <property type="entry name" value="HisK_dim/P_sf"/>
</dbReference>
<reference evidence="9" key="1">
    <citation type="submission" date="2016-09" db="EMBL/GenBank/DDBJ databases">
        <authorList>
            <person name="Capua I."/>
            <person name="De Benedictis P."/>
            <person name="Joannis T."/>
            <person name="Lombin L.H."/>
            <person name="Cattoli G."/>
        </authorList>
    </citation>
    <scope>NUCLEOTIDE SEQUENCE [LARGE SCALE GENOMIC DNA]</scope>
    <source>
        <strain evidence="9">MSU</strain>
    </source>
</reference>
<dbReference type="PROSITE" id="PS50109">
    <property type="entry name" value="HIS_KIN"/>
    <property type="match status" value="1"/>
</dbReference>
<comment type="catalytic activity">
    <reaction evidence="1">
        <text>ATP + protein L-histidine = ADP + protein N-phospho-L-histidine.</text>
        <dbReference type="EC" id="2.7.13.3"/>
    </reaction>
</comment>
<evidence type="ECO:0000256" key="6">
    <source>
        <dbReference type="ARBA" id="ARBA00023012"/>
    </source>
</evidence>
<organism evidence="9 11">
    <name type="scientific">Flavobacterium tructae</name>
    <dbReference type="NCBI Taxonomy" id="1114873"/>
    <lineage>
        <taxon>Bacteria</taxon>
        <taxon>Pseudomonadati</taxon>
        <taxon>Bacteroidota</taxon>
        <taxon>Flavobacteriia</taxon>
        <taxon>Flavobacteriales</taxon>
        <taxon>Flavobacteriaceae</taxon>
        <taxon>Flavobacterium</taxon>
    </lineage>
</organism>
<proteinExistence type="predicted"/>
<evidence type="ECO:0000313" key="9">
    <source>
        <dbReference type="EMBL" id="OHT43437.1"/>
    </source>
</evidence>
<feature type="transmembrane region" description="Helical" evidence="7">
    <location>
        <begin position="15"/>
        <end position="33"/>
    </location>
</feature>
<dbReference type="InterPro" id="IPR004358">
    <property type="entry name" value="Sig_transdc_His_kin-like_C"/>
</dbReference>
<protein>
    <recommendedName>
        <fullName evidence="2">histidine kinase</fullName>
        <ecNumber evidence="2">2.7.13.3</ecNumber>
    </recommendedName>
</protein>
<accession>A0A1S1IYK1</accession>
<evidence type="ECO:0000256" key="7">
    <source>
        <dbReference type="SAM" id="Phobius"/>
    </source>
</evidence>
<dbReference type="Proteomes" id="UP000198319">
    <property type="component" value="Unassembled WGS sequence"/>
</dbReference>
<dbReference type="SUPFAM" id="SSF48452">
    <property type="entry name" value="TPR-like"/>
    <property type="match status" value="1"/>
</dbReference>
<keyword evidence="3" id="KW-0597">Phosphoprotein</keyword>
<feature type="transmembrane region" description="Helical" evidence="7">
    <location>
        <begin position="345"/>
        <end position="367"/>
    </location>
</feature>
<evidence type="ECO:0000313" key="12">
    <source>
        <dbReference type="Proteomes" id="UP000198319"/>
    </source>
</evidence>
<evidence type="ECO:0000256" key="5">
    <source>
        <dbReference type="ARBA" id="ARBA00022777"/>
    </source>
</evidence>
<dbReference type="SMART" id="SM00387">
    <property type="entry name" value="HATPase_c"/>
    <property type="match status" value="1"/>
</dbReference>
<dbReference type="InterPro" id="IPR005467">
    <property type="entry name" value="His_kinase_dom"/>
</dbReference>
<dbReference type="OrthoDB" id="9781208at2"/>
<evidence type="ECO:0000256" key="4">
    <source>
        <dbReference type="ARBA" id="ARBA00022679"/>
    </source>
</evidence>
<dbReference type="PRINTS" id="PR00344">
    <property type="entry name" value="BCTRLSENSOR"/>
</dbReference>
<evidence type="ECO:0000313" key="10">
    <source>
        <dbReference type="EMBL" id="OXB17226.1"/>
    </source>
</evidence>
<dbReference type="Proteomes" id="UP000180252">
    <property type="component" value="Unassembled WGS sequence"/>
</dbReference>
<dbReference type="SUPFAM" id="SSF47384">
    <property type="entry name" value="Homodimeric domain of signal transducing histidine kinase"/>
    <property type="match status" value="1"/>
</dbReference>
<evidence type="ECO:0000256" key="2">
    <source>
        <dbReference type="ARBA" id="ARBA00012438"/>
    </source>
</evidence>
<dbReference type="Gene3D" id="1.10.287.130">
    <property type="match status" value="1"/>
</dbReference>
<keyword evidence="4" id="KW-0808">Transferase</keyword>
<dbReference type="PANTHER" id="PTHR43711:SF1">
    <property type="entry name" value="HISTIDINE KINASE 1"/>
    <property type="match status" value="1"/>
</dbReference>
<dbReference type="InterPro" id="IPR011990">
    <property type="entry name" value="TPR-like_helical_dom_sf"/>
</dbReference>
<keyword evidence="6" id="KW-0902">Two-component regulatory system</keyword>
<name>A0A1S1IYK1_9FLAO</name>
<sequence>MTVDNWPKHIQKSFILFKSIFFEFLSFFSFRSILPDNKVKLTNSVKYFILAFFLVSFHSQAQVQEITPRIKLLGEKLRNLDNRNQTDSISYLIDKHLTKPDLSVYELQLLHFFKANYYKIIGRSSDAIISLNKSIALKGEGRESLKTYYRSLYILSDLLFTKKDYKKAFYYANLCQNEISPADSPSNYIVLHLIIGYYYYINYDHKKSMEEFLLTERVAKKYNPCKLAEVYVKTARVYSRQNRIEKAKKAITESIRVADSCNDLENKINALRTLREIMVEQGEFEAAHKTFERLDRLVGIEDTKIRNSRIDSFEIANKIKLKEQQNTYLKRINDNKEERLQKQKVALIASLIGITLLIILLYSIVVLTKKQRITNETLKLQKEQIEVKNNDLKRLNLLHQKIFTVISHDFKEPITTLKILLEKEEILKNENEIVSTYMKAIGQQLEQSDAMLTSLLDWAKMELITAQSGYSEIMLHNLISAACKELGHQVKAKNITIELKVAKGTIIIFNSAVLSIVLRNVINNAIKFSYADSTIVIEYDHHEIIVTDSGKGIEQKKIDKLFKQKINPGLGTNLESGFGIGLYLCQELMLKNKGTLAVFNNESAGCTFKIILPK</sequence>
<dbReference type="EMBL" id="MIKE01000027">
    <property type="protein sequence ID" value="OHT43437.1"/>
    <property type="molecule type" value="Genomic_DNA"/>
</dbReference>
<dbReference type="SUPFAM" id="SSF55874">
    <property type="entry name" value="ATPase domain of HSP90 chaperone/DNA topoisomerase II/histidine kinase"/>
    <property type="match status" value="1"/>
</dbReference>
<comment type="caution">
    <text evidence="9">The sequence shown here is derived from an EMBL/GenBank/DDBJ whole genome shotgun (WGS) entry which is preliminary data.</text>
</comment>
<reference evidence="10 12" key="3">
    <citation type="submission" date="2016-11" db="EMBL/GenBank/DDBJ databases">
        <title>Whole genomes of Flavobacteriaceae.</title>
        <authorList>
            <person name="Stine C."/>
            <person name="Li C."/>
            <person name="Tadesse D."/>
        </authorList>
    </citation>
    <scope>NUCLEOTIDE SEQUENCE [LARGE SCALE GENOMIC DNA]</scope>
    <source>
        <strain evidence="10 12">ATCC BAA-2541</strain>
    </source>
</reference>
<dbReference type="Pfam" id="PF02518">
    <property type="entry name" value="HATPase_c"/>
    <property type="match status" value="1"/>
</dbReference>
<dbReference type="PANTHER" id="PTHR43711">
    <property type="entry name" value="TWO-COMPONENT HISTIDINE KINASE"/>
    <property type="match status" value="1"/>
</dbReference>
<keyword evidence="7" id="KW-1133">Transmembrane helix</keyword>
<feature type="domain" description="Histidine kinase" evidence="8">
    <location>
        <begin position="405"/>
        <end position="614"/>
    </location>
</feature>
<dbReference type="Gene3D" id="3.30.565.10">
    <property type="entry name" value="Histidine kinase-like ATPase, C-terminal domain"/>
    <property type="match status" value="1"/>
</dbReference>
<dbReference type="Gene3D" id="1.25.40.10">
    <property type="entry name" value="Tetratricopeptide repeat domain"/>
    <property type="match status" value="1"/>
</dbReference>
<dbReference type="EC" id="2.7.13.3" evidence="2"/>